<keyword evidence="12" id="KW-1185">Reference proteome</keyword>
<evidence type="ECO:0000256" key="1">
    <source>
        <dbReference type="ARBA" id="ARBA00004651"/>
    </source>
</evidence>
<dbReference type="NCBIfam" id="NF001419">
    <property type="entry name" value="PRK00293.1"/>
    <property type="match status" value="1"/>
</dbReference>
<dbReference type="InterPro" id="IPR036929">
    <property type="entry name" value="DsbDN_sf"/>
</dbReference>
<feature type="transmembrane region" description="Helical" evidence="9">
    <location>
        <begin position="368"/>
        <end position="397"/>
    </location>
</feature>
<organism evidence="11 12">
    <name type="scientific">Tranquillimonas alkanivorans</name>
    <dbReference type="NCBI Taxonomy" id="441119"/>
    <lineage>
        <taxon>Bacteria</taxon>
        <taxon>Pseudomonadati</taxon>
        <taxon>Pseudomonadota</taxon>
        <taxon>Alphaproteobacteria</taxon>
        <taxon>Rhodobacterales</taxon>
        <taxon>Roseobacteraceae</taxon>
        <taxon>Tranquillimonas</taxon>
    </lineage>
</organism>
<dbReference type="Gene3D" id="3.40.30.10">
    <property type="entry name" value="Glutaredoxin"/>
    <property type="match status" value="1"/>
</dbReference>
<dbReference type="SUPFAM" id="SSF74863">
    <property type="entry name" value="Thiol:disulfide interchange protein DsbD, N-terminal domain (DsbD-alpha)"/>
    <property type="match status" value="1"/>
</dbReference>
<protein>
    <submittedName>
        <fullName evidence="11">Thiol:disulfide interchange protein DsbD</fullName>
    </submittedName>
</protein>
<keyword evidence="7" id="KW-0676">Redox-active center</keyword>
<dbReference type="PROSITE" id="PS00194">
    <property type="entry name" value="THIOREDOXIN_1"/>
    <property type="match status" value="1"/>
</dbReference>
<dbReference type="RefSeq" id="WP_093424606.1">
    <property type="nucleotide sequence ID" value="NZ_FOXA01000019.1"/>
</dbReference>
<dbReference type="Pfam" id="PF11412">
    <property type="entry name" value="DsbD_N"/>
    <property type="match status" value="1"/>
</dbReference>
<dbReference type="GO" id="GO:0015035">
    <property type="term" value="F:protein-disulfide reductase activity"/>
    <property type="evidence" value="ECO:0007669"/>
    <property type="project" value="TreeGrafter"/>
</dbReference>
<evidence type="ECO:0000256" key="9">
    <source>
        <dbReference type="SAM" id="Phobius"/>
    </source>
</evidence>
<dbReference type="PANTHER" id="PTHR32234">
    <property type="entry name" value="THIOL:DISULFIDE INTERCHANGE PROTEIN DSBD"/>
    <property type="match status" value="1"/>
</dbReference>
<evidence type="ECO:0000256" key="5">
    <source>
        <dbReference type="ARBA" id="ARBA00022989"/>
    </source>
</evidence>
<feature type="transmembrane region" description="Helical" evidence="9">
    <location>
        <begin position="333"/>
        <end position="362"/>
    </location>
</feature>
<keyword evidence="2" id="KW-1003">Cell membrane</keyword>
<proteinExistence type="predicted"/>
<dbReference type="Gene3D" id="2.60.40.1250">
    <property type="entry name" value="Thiol:disulfide interchange protein DsbD, N-terminal domain"/>
    <property type="match status" value="1"/>
</dbReference>
<evidence type="ECO:0000256" key="2">
    <source>
        <dbReference type="ARBA" id="ARBA00022475"/>
    </source>
</evidence>
<dbReference type="PANTHER" id="PTHR32234:SF0">
    <property type="entry name" value="THIOL:DISULFIDE INTERCHANGE PROTEIN DSBD"/>
    <property type="match status" value="1"/>
</dbReference>
<dbReference type="InterPro" id="IPR003834">
    <property type="entry name" value="Cyt_c_assmbl_TM_dom"/>
</dbReference>
<dbReference type="Pfam" id="PF02683">
    <property type="entry name" value="DsbD_TM"/>
    <property type="match status" value="1"/>
</dbReference>
<dbReference type="AlphaFoldDB" id="A0A1I5UCV4"/>
<dbReference type="EMBL" id="FOXA01000019">
    <property type="protein sequence ID" value="SFP93069.1"/>
    <property type="molecule type" value="Genomic_DNA"/>
</dbReference>
<evidence type="ECO:0000259" key="10">
    <source>
        <dbReference type="PROSITE" id="PS51352"/>
    </source>
</evidence>
<feature type="domain" description="Thioredoxin" evidence="10">
    <location>
        <begin position="492"/>
        <end position="626"/>
    </location>
</feature>
<feature type="transmembrane region" description="Helical" evidence="9">
    <location>
        <begin position="409"/>
        <end position="427"/>
    </location>
</feature>
<comment type="subcellular location">
    <subcellularLocation>
        <location evidence="1">Cell membrane</location>
        <topology evidence="1">Multi-pass membrane protein</topology>
    </subcellularLocation>
</comment>
<evidence type="ECO:0000256" key="6">
    <source>
        <dbReference type="ARBA" id="ARBA00023136"/>
    </source>
</evidence>
<evidence type="ECO:0000313" key="12">
    <source>
        <dbReference type="Proteomes" id="UP000199356"/>
    </source>
</evidence>
<reference evidence="11 12" key="1">
    <citation type="submission" date="2016-10" db="EMBL/GenBank/DDBJ databases">
        <authorList>
            <person name="de Groot N.N."/>
        </authorList>
    </citation>
    <scope>NUCLEOTIDE SEQUENCE [LARGE SCALE GENOMIC DNA]</scope>
    <source>
        <strain evidence="11 12">DSM 19547</strain>
    </source>
</reference>
<dbReference type="GO" id="GO:0017004">
    <property type="term" value="P:cytochrome complex assembly"/>
    <property type="evidence" value="ECO:0007669"/>
    <property type="project" value="UniProtKB-KW"/>
</dbReference>
<dbReference type="PROSITE" id="PS51352">
    <property type="entry name" value="THIOREDOXIN_2"/>
    <property type="match status" value="1"/>
</dbReference>
<sequence length="626" mass="64284">MKRRAPYSSLYRHAIGEAFRTLAMLLLLTGVAAAQETVFAQGEPMDPREAFELTVTAPPEGGRLLRWKIAEGYYLYRDYLSAKTADGASLPLETDQGVAKEDPTFGTVEVYYDSAEARMPAAAGPVQVTYQGCQEDGICYPPVTEELPALSQASSWSATNAPAGEPPVGGDASAPPAEPGEADAETVKAGTFTLADDAGMLGGLRDRGGATRVLLGFFGFGLLLAFTPCVLPMFPILAGLLAGQGEGMGARRGFALSAVYVVAMASALSLLGIVAAWSGQNLQIVLQSPWAVGAVAVIFVALALSMFGLYDLRLPEAWNASLSGAGSGRRGTFGGAAVLGFTSALIMGPCVTAPLAGALLYIAQTGDVALGAGALFALGLGQGVPLLAMGAFGARVLPRAGAWMDRVKLVFGFAFLAMAAWLAGRIVPPAAGLALWAALLVLAGVFAGGLDRLDAASGAGARMRKAAGLVALLSAALLGLGAASGGDDPLRPLAGLRVPAGGSAEAGQTELVFTTVTTVPELEAVLGGSDAPTMIYFTADWCVTCRVIERRVWSDRGVQEALSGMTVIAADLSDFDAGSQNLLDQLNSVGPPTMIFLDARGREAAGTRLVGEPGPEDVIASVRAVR</sequence>
<accession>A0A1I5UCV4</accession>
<feature type="transmembrane region" description="Helical" evidence="9">
    <location>
        <begin position="254"/>
        <end position="278"/>
    </location>
</feature>
<evidence type="ECO:0000256" key="8">
    <source>
        <dbReference type="SAM" id="MobiDB-lite"/>
    </source>
</evidence>
<feature type="transmembrane region" description="Helical" evidence="9">
    <location>
        <begin position="433"/>
        <end position="453"/>
    </location>
</feature>
<feature type="transmembrane region" description="Helical" evidence="9">
    <location>
        <begin position="214"/>
        <end position="242"/>
    </location>
</feature>
<dbReference type="Pfam" id="PF13899">
    <property type="entry name" value="Thioredoxin_7"/>
    <property type="match status" value="1"/>
</dbReference>
<feature type="region of interest" description="Disordered" evidence="8">
    <location>
        <begin position="152"/>
        <end position="184"/>
    </location>
</feature>
<gene>
    <name evidence="11" type="ORF">SAMN04488047_11935</name>
</gene>
<evidence type="ECO:0000256" key="4">
    <source>
        <dbReference type="ARBA" id="ARBA00022748"/>
    </source>
</evidence>
<keyword evidence="6 9" id="KW-0472">Membrane</keyword>
<evidence type="ECO:0000313" key="11">
    <source>
        <dbReference type="EMBL" id="SFP93069.1"/>
    </source>
</evidence>
<keyword evidence="3 9" id="KW-0812">Transmembrane</keyword>
<name>A0A1I5UCV4_9RHOB</name>
<dbReference type="InterPro" id="IPR017937">
    <property type="entry name" value="Thioredoxin_CS"/>
</dbReference>
<keyword evidence="4" id="KW-0201">Cytochrome c-type biogenesis</keyword>
<dbReference type="SUPFAM" id="SSF52833">
    <property type="entry name" value="Thioredoxin-like"/>
    <property type="match status" value="1"/>
</dbReference>
<dbReference type="InterPro" id="IPR013766">
    <property type="entry name" value="Thioredoxin_domain"/>
</dbReference>
<keyword evidence="5 9" id="KW-1133">Transmembrane helix</keyword>
<dbReference type="GO" id="GO:0005886">
    <property type="term" value="C:plasma membrane"/>
    <property type="evidence" value="ECO:0007669"/>
    <property type="project" value="UniProtKB-SubCell"/>
</dbReference>
<dbReference type="InterPro" id="IPR036249">
    <property type="entry name" value="Thioredoxin-like_sf"/>
</dbReference>
<dbReference type="STRING" id="441119.SAMN04488047_11935"/>
<evidence type="ECO:0000256" key="7">
    <source>
        <dbReference type="ARBA" id="ARBA00023284"/>
    </source>
</evidence>
<evidence type="ECO:0000256" key="3">
    <source>
        <dbReference type="ARBA" id="ARBA00022692"/>
    </source>
</evidence>
<dbReference type="GO" id="GO:0045454">
    <property type="term" value="P:cell redox homeostasis"/>
    <property type="evidence" value="ECO:0007669"/>
    <property type="project" value="TreeGrafter"/>
</dbReference>
<dbReference type="Proteomes" id="UP000199356">
    <property type="component" value="Unassembled WGS sequence"/>
</dbReference>
<feature type="transmembrane region" description="Helical" evidence="9">
    <location>
        <begin position="465"/>
        <end position="483"/>
    </location>
</feature>
<dbReference type="InterPro" id="IPR028250">
    <property type="entry name" value="DsbDN"/>
</dbReference>
<dbReference type="OrthoDB" id="9811036at2"/>
<feature type="transmembrane region" description="Helical" evidence="9">
    <location>
        <begin position="290"/>
        <end position="312"/>
    </location>
</feature>